<keyword evidence="1" id="KW-0547">Nucleotide-binding</keyword>
<reference evidence="6" key="1">
    <citation type="journal article" date="2021" name="PeerJ">
        <title>Extensive microbial diversity within the chicken gut microbiome revealed by metagenomics and culture.</title>
        <authorList>
            <person name="Gilroy R."/>
            <person name="Ravi A."/>
            <person name="Getino M."/>
            <person name="Pursley I."/>
            <person name="Horton D.L."/>
            <person name="Alikhan N.F."/>
            <person name="Baker D."/>
            <person name="Gharbi K."/>
            <person name="Hall N."/>
            <person name="Watson M."/>
            <person name="Adriaenssens E.M."/>
            <person name="Foster-Nyarko E."/>
            <person name="Jarju S."/>
            <person name="Secka A."/>
            <person name="Antonio M."/>
            <person name="Oren A."/>
            <person name="Chaudhuri R.R."/>
            <person name="La Ragione R."/>
            <person name="Hildebrand F."/>
            <person name="Pallen M.J."/>
        </authorList>
    </citation>
    <scope>NUCLEOTIDE SEQUENCE</scope>
    <source>
        <strain evidence="6">CHK160-9182</strain>
    </source>
</reference>
<evidence type="ECO:0000256" key="4">
    <source>
        <dbReference type="ARBA" id="ARBA00022840"/>
    </source>
</evidence>
<gene>
    <name evidence="6" type="ORF">H9889_06325</name>
</gene>
<evidence type="ECO:0000256" key="2">
    <source>
        <dbReference type="ARBA" id="ARBA00022801"/>
    </source>
</evidence>
<accession>A0A9D1Q7M1</accession>
<protein>
    <submittedName>
        <fullName evidence="6">DEAD/DEAH box helicase</fullName>
    </submittedName>
</protein>
<dbReference type="Proteomes" id="UP000823934">
    <property type="component" value="Unassembled WGS sequence"/>
</dbReference>
<dbReference type="EMBL" id="DXHP01000137">
    <property type="protein sequence ID" value="HIW06926.1"/>
    <property type="molecule type" value="Genomic_DNA"/>
</dbReference>
<sequence length="755" mass="88084">MRTLTEIYGSEDIAGEIEELLQLLHKEGPSNPRHIEQLTYFKIFHPKIFELYEEKIVTVLGLFYKNLKPKSLITTILLAFGKSYKYEYDEYLTPVQASIRRAIEKNKYISISAPTSAGKSYAIRDYIKKTEDDCVIVVPSRALIAEYVSTMKRTFENDKSVMILPFVDFVFQKRSLRRIFILTPERARELFSYSRKEDLSLFFFDEAHISEEEGRGVIFDSLVQRITKHFPTAKMIFAHPFVENPEAQLKKHNLNKEESFDFTYKQNTVGKSFVYQHSNKKDYYFSPYIDKGHLINKCVEFPGGFEKFAFNGENNLLIYSSKASIYDGKYIAKYSAYIEHLPNIKDQQGLNIIKQIESIIGANLQGHDSLFVKLIKKGVVIHHGSVPLEVRFLIEDFIRLGLSKICFATSTLAQGVNMPFDIIILDNMRMNVEGEAERALAFKNLIGRSGRLTNELKFDFGYVYTTNPKLVFERLNFKYHISEESLLQSDLKDLEKNDDSEFIESIVLDSFDDQFNLPLVKVDRLSNEEIQKYAKNILSLVFVDEKVIVEVEYRIEVIEYFKKIYEASLNRDLYEGEYEVFKNAMFILFNIILKKSFKEIVAARYRYFISNKPFANFSQPAKKLPSMGLTKYSLFPDNTPIENVSYDIVVYDTYDYMDQVLSFSLLDTFIATFSILYQKEGNLDALKMINMLRYNTDDSVSIWLMRYGIPIEHIEMVAEYIEHIDEKNIVFDSKIYDADTFLRSIVEWYLPIDFS</sequence>
<organism evidence="6 7">
    <name type="scientific">Candidatus Ignatzschineria merdigallinarum</name>
    <dbReference type="NCBI Taxonomy" id="2838621"/>
    <lineage>
        <taxon>Bacteria</taxon>
        <taxon>Pseudomonadati</taxon>
        <taxon>Pseudomonadota</taxon>
        <taxon>Gammaproteobacteria</taxon>
        <taxon>Cardiobacteriales</taxon>
        <taxon>Ignatzschineriaceae</taxon>
        <taxon>Ignatzschineria</taxon>
    </lineage>
</organism>
<name>A0A9D1Q7M1_9GAMM</name>
<dbReference type="GO" id="GO:0016787">
    <property type="term" value="F:hydrolase activity"/>
    <property type="evidence" value="ECO:0007669"/>
    <property type="project" value="UniProtKB-KW"/>
</dbReference>
<dbReference type="Pfam" id="PF00270">
    <property type="entry name" value="DEAD"/>
    <property type="match status" value="1"/>
</dbReference>
<dbReference type="GO" id="GO:0003676">
    <property type="term" value="F:nucleic acid binding"/>
    <property type="evidence" value="ECO:0007669"/>
    <property type="project" value="InterPro"/>
</dbReference>
<keyword evidence="3 6" id="KW-0347">Helicase</keyword>
<evidence type="ECO:0000256" key="1">
    <source>
        <dbReference type="ARBA" id="ARBA00022741"/>
    </source>
</evidence>
<feature type="domain" description="Helicase ATP-binding" evidence="5">
    <location>
        <begin position="100"/>
        <end position="260"/>
    </location>
</feature>
<dbReference type="SMART" id="SM00487">
    <property type="entry name" value="DEXDc"/>
    <property type="match status" value="1"/>
</dbReference>
<evidence type="ECO:0000259" key="5">
    <source>
        <dbReference type="PROSITE" id="PS51192"/>
    </source>
</evidence>
<dbReference type="GO" id="GO:0004386">
    <property type="term" value="F:helicase activity"/>
    <property type="evidence" value="ECO:0007669"/>
    <property type="project" value="UniProtKB-KW"/>
</dbReference>
<dbReference type="SUPFAM" id="SSF52540">
    <property type="entry name" value="P-loop containing nucleoside triphosphate hydrolases"/>
    <property type="match status" value="1"/>
</dbReference>
<dbReference type="PANTHER" id="PTHR47961">
    <property type="entry name" value="DNA POLYMERASE THETA, PUTATIVE (AFU_ORTHOLOGUE AFUA_1G05260)-RELATED"/>
    <property type="match status" value="1"/>
</dbReference>
<comment type="caution">
    <text evidence="6">The sequence shown here is derived from an EMBL/GenBank/DDBJ whole genome shotgun (WGS) entry which is preliminary data.</text>
</comment>
<dbReference type="Gene3D" id="3.40.50.300">
    <property type="entry name" value="P-loop containing nucleotide triphosphate hydrolases"/>
    <property type="match status" value="2"/>
</dbReference>
<dbReference type="AlphaFoldDB" id="A0A9D1Q7M1"/>
<dbReference type="InterPro" id="IPR050474">
    <property type="entry name" value="Hel308_SKI2-like"/>
</dbReference>
<dbReference type="GO" id="GO:0005524">
    <property type="term" value="F:ATP binding"/>
    <property type="evidence" value="ECO:0007669"/>
    <property type="project" value="UniProtKB-KW"/>
</dbReference>
<dbReference type="InterPro" id="IPR011545">
    <property type="entry name" value="DEAD/DEAH_box_helicase_dom"/>
</dbReference>
<evidence type="ECO:0000313" key="6">
    <source>
        <dbReference type="EMBL" id="HIW06926.1"/>
    </source>
</evidence>
<evidence type="ECO:0000256" key="3">
    <source>
        <dbReference type="ARBA" id="ARBA00022806"/>
    </source>
</evidence>
<keyword evidence="4" id="KW-0067">ATP-binding</keyword>
<evidence type="ECO:0000313" key="7">
    <source>
        <dbReference type="Proteomes" id="UP000823934"/>
    </source>
</evidence>
<dbReference type="PROSITE" id="PS51192">
    <property type="entry name" value="HELICASE_ATP_BIND_1"/>
    <property type="match status" value="1"/>
</dbReference>
<dbReference type="InterPro" id="IPR014001">
    <property type="entry name" value="Helicase_ATP-bd"/>
</dbReference>
<dbReference type="InterPro" id="IPR027417">
    <property type="entry name" value="P-loop_NTPase"/>
</dbReference>
<proteinExistence type="predicted"/>
<keyword evidence="2" id="KW-0378">Hydrolase</keyword>
<dbReference type="PANTHER" id="PTHR47961:SF6">
    <property type="entry name" value="DNA-DIRECTED DNA POLYMERASE"/>
    <property type="match status" value="1"/>
</dbReference>
<reference evidence="6" key="2">
    <citation type="submission" date="2021-04" db="EMBL/GenBank/DDBJ databases">
        <authorList>
            <person name="Gilroy R."/>
        </authorList>
    </citation>
    <scope>NUCLEOTIDE SEQUENCE</scope>
    <source>
        <strain evidence="6">CHK160-9182</strain>
    </source>
</reference>